<feature type="region of interest" description="Disordered" evidence="1">
    <location>
        <begin position="94"/>
        <end position="151"/>
    </location>
</feature>
<evidence type="ECO:0000313" key="4">
    <source>
        <dbReference type="Proteomes" id="UP000186922"/>
    </source>
</evidence>
<feature type="compositionally biased region" description="Polar residues" evidence="1">
    <location>
        <begin position="134"/>
        <end position="151"/>
    </location>
</feature>
<dbReference type="Proteomes" id="UP000186922">
    <property type="component" value="Unassembled WGS sequence"/>
</dbReference>
<sequence>MYRLLVLLLLQLSPSIHGELGHGPGSMARSKRQLPEPQDYGLGYMSSPRMLDVQRRIMGQMENELQLKLMARFNAQIDKTLNKDENKLIVKEKADQPLEKSQPPQATIGQPNPPSHVQPESSLIGVPDKPSMPVPSTENQPTSPFLPFQSTQFGTSINDQMSVPPVIQPFPMASGIPNSPFGQMMPINPYSSFKTSNEVPGRPHDAHIPFHGPSAPSRPSLVPRMDAAGSSGNTRSPRVRGSVKTGKEASKVPKEWQSVLAAFQPREGRSLGSPDTGSFGRESRMQDAPLSKPNIQDEWEVYRALKNMEQLTTPPTTTTTTTKVPVLLSPQYIPGMHARMLENNPAPQKTSRTKFRFV</sequence>
<feature type="signal peptide" evidence="2">
    <location>
        <begin position="1"/>
        <end position="18"/>
    </location>
</feature>
<proteinExistence type="predicted"/>
<dbReference type="EMBL" id="BDGG01000015">
    <property type="protein sequence ID" value="GAV07456.1"/>
    <property type="molecule type" value="Genomic_DNA"/>
</dbReference>
<organism evidence="3 4">
    <name type="scientific">Ramazzottius varieornatus</name>
    <name type="common">Water bear</name>
    <name type="synonym">Tardigrade</name>
    <dbReference type="NCBI Taxonomy" id="947166"/>
    <lineage>
        <taxon>Eukaryota</taxon>
        <taxon>Metazoa</taxon>
        <taxon>Ecdysozoa</taxon>
        <taxon>Tardigrada</taxon>
        <taxon>Eutardigrada</taxon>
        <taxon>Parachela</taxon>
        <taxon>Hypsibioidea</taxon>
        <taxon>Ramazzottiidae</taxon>
        <taxon>Ramazzottius</taxon>
    </lineage>
</organism>
<accession>A0A1D1W2F6</accession>
<dbReference type="AlphaFoldDB" id="A0A1D1W2F6"/>
<feature type="region of interest" description="Disordered" evidence="1">
    <location>
        <begin position="213"/>
        <end position="289"/>
    </location>
</feature>
<protein>
    <submittedName>
        <fullName evidence="3">Uncharacterized protein</fullName>
    </submittedName>
</protein>
<keyword evidence="2" id="KW-0732">Signal</keyword>
<keyword evidence="4" id="KW-1185">Reference proteome</keyword>
<evidence type="ECO:0000256" key="2">
    <source>
        <dbReference type="SAM" id="SignalP"/>
    </source>
</evidence>
<evidence type="ECO:0000256" key="1">
    <source>
        <dbReference type="SAM" id="MobiDB-lite"/>
    </source>
</evidence>
<reference evidence="3 4" key="1">
    <citation type="journal article" date="2016" name="Nat. Commun.">
        <title>Extremotolerant tardigrade genome and improved radiotolerance of human cultured cells by tardigrade-unique protein.</title>
        <authorList>
            <person name="Hashimoto T."/>
            <person name="Horikawa D.D."/>
            <person name="Saito Y."/>
            <person name="Kuwahara H."/>
            <person name="Kozuka-Hata H."/>
            <person name="Shin-I T."/>
            <person name="Minakuchi Y."/>
            <person name="Ohishi K."/>
            <person name="Motoyama A."/>
            <person name="Aizu T."/>
            <person name="Enomoto A."/>
            <person name="Kondo K."/>
            <person name="Tanaka S."/>
            <person name="Hara Y."/>
            <person name="Koshikawa S."/>
            <person name="Sagara H."/>
            <person name="Miura T."/>
            <person name="Yokobori S."/>
            <person name="Miyagawa K."/>
            <person name="Suzuki Y."/>
            <person name="Kubo T."/>
            <person name="Oyama M."/>
            <person name="Kohara Y."/>
            <person name="Fujiyama A."/>
            <person name="Arakawa K."/>
            <person name="Katayama T."/>
            <person name="Toyoda A."/>
            <person name="Kunieda T."/>
        </authorList>
    </citation>
    <scope>NUCLEOTIDE SEQUENCE [LARGE SCALE GENOMIC DNA]</scope>
    <source>
        <strain evidence="3 4">YOKOZUNA-1</strain>
    </source>
</reference>
<evidence type="ECO:0000313" key="3">
    <source>
        <dbReference type="EMBL" id="GAV07456.1"/>
    </source>
</evidence>
<name>A0A1D1W2F6_RAMVA</name>
<feature type="chain" id="PRO_5008899135" evidence="2">
    <location>
        <begin position="19"/>
        <end position="358"/>
    </location>
</feature>
<feature type="compositionally biased region" description="Basic and acidic residues" evidence="1">
    <location>
        <begin position="245"/>
        <end position="254"/>
    </location>
</feature>
<comment type="caution">
    <text evidence="3">The sequence shown here is derived from an EMBL/GenBank/DDBJ whole genome shotgun (WGS) entry which is preliminary data.</text>
</comment>
<gene>
    <name evidence="3" type="primary">RvY_17286-1</name>
    <name evidence="3" type="synonym">RvY_17286.1</name>
    <name evidence="3" type="ORF">RvY_17286</name>
</gene>